<proteinExistence type="predicted"/>
<sequence>MTALYTLGVAWWFYYGHEAGGWSTELGNVCYCFAAYIAGDALHALSRD</sequence>
<dbReference type="EMBL" id="CP012333">
    <property type="protein sequence ID" value="AKU93400.1"/>
    <property type="molecule type" value="Genomic_DNA"/>
</dbReference>
<dbReference type="STRING" id="1391654.AKJ09_00064"/>
<gene>
    <name evidence="1" type="ORF">AKJ09_00064</name>
</gene>
<organism evidence="1 2">
    <name type="scientific">Labilithrix luteola</name>
    <dbReference type="NCBI Taxonomy" id="1391654"/>
    <lineage>
        <taxon>Bacteria</taxon>
        <taxon>Pseudomonadati</taxon>
        <taxon>Myxococcota</taxon>
        <taxon>Polyangia</taxon>
        <taxon>Polyangiales</taxon>
        <taxon>Labilitrichaceae</taxon>
        <taxon>Labilithrix</taxon>
    </lineage>
</organism>
<reference evidence="1 2" key="1">
    <citation type="submission" date="2015-08" db="EMBL/GenBank/DDBJ databases">
        <authorList>
            <person name="Babu N.S."/>
            <person name="Beckwith C.J."/>
            <person name="Beseler K.G."/>
            <person name="Brison A."/>
            <person name="Carone J.V."/>
            <person name="Caskin T.P."/>
            <person name="Diamond M."/>
            <person name="Durham M.E."/>
            <person name="Foxe J.M."/>
            <person name="Go M."/>
            <person name="Henderson B.A."/>
            <person name="Jones I.B."/>
            <person name="McGettigan J.A."/>
            <person name="Micheletti S.J."/>
            <person name="Nasrallah M.E."/>
            <person name="Ortiz D."/>
            <person name="Piller C.R."/>
            <person name="Privatt S.R."/>
            <person name="Schneider S.L."/>
            <person name="Sharp S."/>
            <person name="Smith T.C."/>
            <person name="Stanton J.D."/>
            <person name="Ullery H.E."/>
            <person name="Wilson R.J."/>
            <person name="Serrano M.G."/>
            <person name="Buck G."/>
            <person name="Lee V."/>
            <person name="Wang Y."/>
            <person name="Carvalho R."/>
            <person name="Voegtly L."/>
            <person name="Shi R."/>
            <person name="Duckworth R."/>
            <person name="Johnson A."/>
            <person name="Loviza R."/>
            <person name="Walstead R."/>
            <person name="Shah Z."/>
            <person name="Kiflezghi M."/>
            <person name="Wade K."/>
            <person name="Ball S.L."/>
            <person name="Bradley K.W."/>
            <person name="Asai D.J."/>
            <person name="Bowman C.A."/>
            <person name="Russell D.A."/>
            <person name="Pope W.H."/>
            <person name="Jacobs-Sera D."/>
            <person name="Hendrix R.W."/>
            <person name="Hatfull G.F."/>
        </authorList>
    </citation>
    <scope>NUCLEOTIDE SEQUENCE [LARGE SCALE GENOMIC DNA]</scope>
    <source>
        <strain evidence="1 2">DSM 27648</strain>
    </source>
</reference>
<evidence type="ECO:0000313" key="1">
    <source>
        <dbReference type="EMBL" id="AKU93400.1"/>
    </source>
</evidence>
<evidence type="ECO:0000313" key="2">
    <source>
        <dbReference type="Proteomes" id="UP000064967"/>
    </source>
</evidence>
<dbReference type="AlphaFoldDB" id="A0A0K1PIQ1"/>
<accession>A0A0K1PIQ1</accession>
<dbReference type="Proteomes" id="UP000064967">
    <property type="component" value="Chromosome"/>
</dbReference>
<name>A0A0K1PIQ1_9BACT</name>
<keyword evidence="2" id="KW-1185">Reference proteome</keyword>
<dbReference type="KEGG" id="llu:AKJ09_00064"/>
<protein>
    <submittedName>
        <fullName evidence="1">Uncharacterized protein</fullName>
    </submittedName>
</protein>